<dbReference type="SUPFAM" id="SSF52210">
    <property type="entry name" value="Succinyl-CoA synthetase domains"/>
    <property type="match status" value="2"/>
</dbReference>
<dbReference type="KEGG" id="mets:DK389_10580"/>
<dbReference type="PANTHER" id="PTHR43334:SF1">
    <property type="entry name" value="3-HYDROXYPROPIONATE--COA LIGASE [ADP-FORMING]"/>
    <property type="match status" value="1"/>
</dbReference>
<dbReference type="InterPro" id="IPR036291">
    <property type="entry name" value="NAD(P)-bd_dom_sf"/>
</dbReference>
<keyword evidence="3" id="KW-0547">Nucleotide-binding</keyword>
<dbReference type="InterPro" id="IPR000182">
    <property type="entry name" value="GNAT_dom"/>
</dbReference>
<dbReference type="GO" id="GO:0016747">
    <property type="term" value="F:acyltransferase activity, transferring groups other than amino-acyl groups"/>
    <property type="evidence" value="ECO:0007669"/>
    <property type="project" value="InterPro"/>
</dbReference>
<dbReference type="Proteomes" id="UP000245926">
    <property type="component" value="Chromosome"/>
</dbReference>
<dbReference type="RefSeq" id="WP_109889437.1">
    <property type="nucleotide sequence ID" value="NZ_CP029550.1"/>
</dbReference>
<gene>
    <name evidence="7" type="ORF">DK389_10580</name>
</gene>
<dbReference type="PROSITE" id="PS51186">
    <property type="entry name" value="GNAT"/>
    <property type="match status" value="1"/>
</dbReference>
<proteinExistence type="inferred from homology"/>
<dbReference type="Pfam" id="PF13549">
    <property type="entry name" value="ATP-grasp_5"/>
    <property type="match status" value="1"/>
</dbReference>
<keyword evidence="8" id="KW-1185">Reference proteome</keyword>
<protein>
    <submittedName>
        <fullName evidence="7">GNAT family N-acetyltransferase</fullName>
    </submittedName>
</protein>
<dbReference type="SUPFAM" id="SSF51735">
    <property type="entry name" value="NAD(P)-binding Rossmann-fold domains"/>
    <property type="match status" value="1"/>
</dbReference>
<comment type="similarity">
    <text evidence="5">In the N-terminal section; belongs to the acetate CoA ligase alpha subunit family.</text>
</comment>
<sequence length="889" mass="94397">MSTYRFEALLHPRSVALAGAGEREGSLGRAVLENLRRCGFAGPVFPVNPRHAEVDGAPCFDRVSDLPEAPDLVIVAAPPPVVPGIIEDACRRGAGAAAILTADLGEGPDDPGPRTQAIARAHGLRLLGPNSIGLAVPGRRLNASLLAHMPARGDLALVSQSGTVASGIVEWAARRAVGFSAVLSLGRSADIDVADCLDHFAGDLGTRAILLCLKTVPDARKFMSAARAAARAKPVVVLRIGRRDADGPAPETHTGALAKPDAVYQAAFRRAGLLAVRDLDEMFSAVETLGRQRPFPGKRLAILANGRGIGALAADRLADLGGSLAGITPADGFSGRNPVDLGVDADADAYRHALAPLIADRANDAVLAIHVPTARSGGEAVAAAIADTVRSARASGGRKKPVFAVSLGEGEAASEHLAEAGIPRFATDSDAVEGFLHLVRYREAQDDLMRTPDSLPRDFAPRADEARAIVARALAQGATWLDPVSVVELLAAYDIPSVPLSLAPGIDAAAEAAWPILARGETVALKVVSPDIVHKSDIGGVRLDLTSEADVRAAAREILACARRERPQARIQGFAVQPMVRRGRRRELIAGLAEDPTFGPVVVFGRGGTAVEVIDDRALALPPLDLALASELISRTRVARRLAAYRDVPAVDLRALSLVLVKLAQLAADLPQVRELDLNPLLADDAGAVALDARVRISRAVGMPGRTARGAGHPRFAIRPYPAEWERTMTLRGRPIQVRPVRPEDEGLFATFFHQVTEEDLRLRFFSPVRDFSHTFLARLTQLDYARAIAFVATDVESGAMLGAVRLHADANHTSGEYAILIRSDRKGTGLGFALMRLMIDWARADGLKRVEGSVLPENRPMLAVCRRLGFTVHPDRDDPGVMKVGLEL</sequence>
<evidence type="ECO:0000256" key="3">
    <source>
        <dbReference type="ARBA" id="ARBA00022741"/>
    </source>
</evidence>
<evidence type="ECO:0000313" key="8">
    <source>
        <dbReference type="Proteomes" id="UP000245926"/>
    </source>
</evidence>
<evidence type="ECO:0000259" key="6">
    <source>
        <dbReference type="PROSITE" id="PS51186"/>
    </source>
</evidence>
<keyword evidence="4" id="KW-0067">ATP-binding</keyword>
<dbReference type="Gene3D" id="3.40.630.30">
    <property type="match status" value="1"/>
</dbReference>
<dbReference type="InterPro" id="IPR003781">
    <property type="entry name" value="CoA-bd"/>
</dbReference>
<dbReference type="FunFam" id="3.30.1490.20:FF:000020">
    <property type="entry name" value="Protein lysine acetyltransferase"/>
    <property type="match status" value="1"/>
</dbReference>
<feature type="domain" description="N-acetyltransferase" evidence="6">
    <location>
        <begin position="736"/>
        <end position="888"/>
    </location>
</feature>
<name>A0A2U8W5U3_9HYPH</name>
<dbReference type="OrthoDB" id="9807426at2"/>
<dbReference type="SMART" id="SM00881">
    <property type="entry name" value="CoA_binding"/>
    <property type="match status" value="1"/>
</dbReference>
<dbReference type="EMBL" id="CP029550">
    <property type="protein sequence ID" value="AWN40890.1"/>
    <property type="molecule type" value="Genomic_DNA"/>
</dbReference>
<accession>A0A2U8W5U3</accession>
<dbReference type="Gene3D" id="3.30.470.20">
    <property type="entry name" value="ATP-grasp fold, B domain"/>
    <property type="match status" value="1"/>
</dbReference>
<dbReference type="Gene3D" id="3.30.1490.20">
    <property type="entry name" value="ATP-grasp fold, A domain"/>
    <property type="match status" value="1"/>
</dbReference>
<dbReference type="InterPro" id="IPR032875">
    <property type="entry name" value="Succ_CoA_lig_flav_dom"/>
</dbReference>
<evidence type="ECO:0000256" key="5">
    <source>
        <dbReference type="ARBA" id="ARBA00060888"/>
    </source>
</evidence>
<evidence type="ECO:0000256" key="4">
    <source>
        <dbReference type="ARBA" id="ARBA00022840"/>
    </source>
</evidence>
<dbReference type="Pfam" id="PF13380">
    <property type="entry name" value="CoA_binding_2"/>
    <property type="match status" value="1"/>
</dbReference>
<dbReference type="InterPro" id="IPR016102">
    <property type="entry name" value="Succinyl-CoA_synth-like"/>
</dbReference>
<dbReference type="SUPFAM" id="SSF55729">
    <property type="entry name" value="Acyl-CoA N-acyltransferases (Nat)"/>
    <property type="match status" value="1"/>
</dbReference>
<evidence type="ECO:0000313" key="7">
    <source>
        <dbReference type="EMBL" id="AWN40890.1"/>
    </source>
</evidence>
<dbReference type="GO" id="GO:0005524">
    <property type="term" value="F:ATP binding"/>
    <property type="evidence" value="ECO:0007669"/>
    <property type="project" value="UniProtKB-KW"/>
</dbReference>
<evidence type="ECO:0000256" key="1">
    <source>
        <dbReference type="ARBA" id="ARBA00022532"/>
    </source>
</evidence>
<dbReference type="Pfam" id="PF13302">
    <property type="entry name" value="Acetyltransf_3"/>
    <property type="match status" value="1"/>
</dbReference>
<keyword evidence="7" id="KW-0808">Transferase</keyword>
<dbReference type="Gene3D" id="3.40.50.261">
    <property type="entry name" value="Succinyl-CoA synthetase domains"/>
    <property type="match status" value="2"/>
</dbReference>
<keyword evidence="1" id="KW-0816">Tricarboxylic acid cycle</keyword>
<organism evidence="7 8">
    <name type="scientific">Methylobacterium durans</name>
    <dbReference type="NCBI Taxonomy" id="2202825"/>
    <lineage>
        <taxon>Bacteria</taxon>
        <taxon>Pseudomonadati</taxon>
        <taxon>Pseudomonadota</taxon>
        <taxon>Alphaproteobacteria</taxon>
        <taxon>Hyphomicrobiales</taxon>
        <taxon>Methylobacteriaceae</taxon>
        <taxon>Methylobacterium</taxon>
    </lineage>
</organism>
<dbReference type="GO" id="GO:0016874">
    <property type="term" value="F:ligase activity"/>
    <property type="evidence" value="ECO:0007669"/>
    <property type="project" value="UniProtKB-KW"/>
</dbReference>
<dbReference type="PANTHER" id="PTHR43334">
    <property type="entry name" value="ACETATE--COA LIGASE [ADP-FORMING]"/>
    <property type="match status" value="1"/>
</dbReference>
<dbReference type="InterPro" id="IPR051538">
    <property type="entry name" value="Acyl-CoA_Synth/Transferase"/>
</dbReference>
<dbReference type="InterPro" id="IPR013815">
    <property type="entry name" value="ATP_grasp_subdomain_1"/>
</dbReference>
<dbReference type="AlphaFoldDB" id="A0A2U8W5U3"/>
<dbReference type="SUPFAM" id="SSF56059">
    <property type="entry name" value="Glutathione synthetase ATP-binding domain-like"/>
    <property type="match status" value="1"/>
</dbReference>
<dbReference type="Gene3D" id="3.40.50.720">
    <property type="entry name" value="NAD(P)-binding Rossmann-like Domain"/>
    <property type="match status" value="1"/>
</dbReference>
<dbReference type="Pfam" id="PF13607">
    <property type="entry name" value="Succ_CoA_lig"/>
    <property type="match status" value="1"/>
</dbReference>
<dbReference type="InterPro" id="IPR016181">
    <property type="entry name" value="Acyl_CoA_acyltransferase"/>
</dbReference>
<dbReference type="GO" id="GO:0006099">
    <property type="term" value="P:tricarboxylic acid cycle"/>
    <property type="evidence" value="ECO:0007669"/>
    <property type="project" value="UniProtKB-KW"/>
</dbReference>
<evidence type="ECO:0000256" key="2">
    <source>
        <dbReference type="ARBA" id="ARBA00022598"/>
    </source>
</evidence>
<reference evidence="8" key="1">
    <citation type="submission" date="2018-05" db="EMBL/GenBank/DDBJ databases">
        <title>Complete Genome Sequence of Methylobacterium sp. 17SD2-17.</title>
        <authorList>
            <person name="Srinivasan S."/>
        </authorList>
    </citation>
    <scope>NUCLEOTIDE SEQUENCE [LARGE SCALE GENOMIC DNA]</scope>
    <source>
        <strain evidence="8">17SD2-17</strain>
    </source>
</reference>
<keyword evidence="2" id="KW-0436">Ligase</keyword>